<dbReference type="SUPFAM" id="SSF52047">
    <property type="entry name" value="RNI-like"/>
    <property type="match status" value="2"/>
</dbReference>
<evidence type="ECO:0000313" key="2">
    <source>
        <dbReference type="Proteomes" id="UP000001646"/>
    </source>
</evidence>
<dbReference type="PANTHER" id="PTHR13318:SF105">
    <property type="entry name" value="F-BOX_LRR-REPEAT PROTEIN 3"/>
    <property type="match status" value="1"/>
</dbReference>
<reference evidence="1" key="2">
    <citation type="submission" date="2025-08" db="UniProtKB">
        <authorList>
            <consortium name="Ensembl"/>
        </authorList>
    </citation>
    <scope>IDENTIFICATION</scope>
</reference>
<dbReference type="Proteomes" id="UP000001646">
    <property type="component" value="Unplaced"/>
</dbReference>
<accession>A0A803T7N6</accession>
<dbReference type="SMART" id="SM00367">
    <property type="entry name" value="LRR_CC"/>
    <property type="match status" value="2"/>
</dbReference>
<dbReference type="OrthoDB" id="16120at2759"/>
<keyword evidence="2" id="KW-1185">Reference proteome</keyword>
<dbReference type="InterPro" id="IPR032675">
    <property type="entry name" value="LRR_dom_sf"/>
</dbReference>
<dbReference type="AlphaFoldDB" id="A0A803T7N6"/>
<reference evidence="1" key="3">
    <citation type="submission" date="2025-09" db="UniProtKB">
        <authorList>
            <consortium name="Ensembl"/>
        </authorList>
    </citation>
    <scope>IDENTIFICATION</scope>
</reference>
<gene>
    <name evidence="1" type="primary">LOC100552956</name>
</gene>
<dbReference type="PANTHER" id="PTHR13318">
    <property type="entry name" value="PARTNER OF PAIRED, ISOFORM B-RELATED"/>
    <property type="match status" value="1"/>
</dbReference>
<proteinExistence type="predicted"/>
<protein>
    <submittedName>
        <fullName evidence="1">Uncharacterized protein</fullName>
    </submittedName>
</protein>
<dbReference type="GeneID" id="100552956"/>
<evidence type="ECO:0000313" key="1">
    <source>
        <dbReference type="Ensembl" id="ENSACAP00000031226.1"/>
    </source>
</evidence>
<dbReference type="Gene3D" id="3.80.10.10">
    <property type="entry name" value="Ribonuclease Inhibitor"/>
    <property type="match status" value="1"/>
</dbReference>
<dbReference type="KEGG" id="acs:100552956"/>
<reference evidence="1" key="1">
    <citation type="submission" date="2009-12" db="EMBL/GenBank/DDBJ databases">
        <title>The Genome Sequence of Anolis carolinensis (Green Anole Lizard).</title>
        <authorList>
            <consortium name="The Genome Sequencing Platform"/>
            <person name="Di Palma F."/>
            <person name="Alfoldi J."/>
            <person name="Heiman D."/>
            <person name="Young S."/>
            <person name="Grabherr M."/>
            <person name="Johnson J."/>
            <person name="Lander E.S."/>
            <person name="Lindblad-Toh K."/>
        </authorList>
    </citation>
    <scope>NUCLEOTIDE SEQUENCE [LARGE SCALE GENOMIC DNA]</scope>
    <source>
        <strain evidence="1">JBL SC #1</strain>
    </source>
</reference>
<sequence>MPKKKTVASLQSLCLEYVADNMEDIWAKVYSADDNLDSNHLNDTVGPFSILVGPQVQELFRLMRRRGRLTSAVLHLLLVPQLTELDMSSCPQQVRGSLLHLITVKCKNLSSLDLHGCDQIPADALVNLVTSLPCLKKLCLSQTQCDTQVLSAVGSCCPKLCKLDIKECVKLSADSLFYLTYNPLSQSFCSQDLQVLETGPQGPGMNRHDVIWALVFVLLALPRLETLFHNDIAEALCLIYMQQFDDAQIPVGFPALQDMTWDKMANFPNQENSRIMLGLKEIFRVDDYSWPMAQAVCPRLEKVSVNFATRAVLDLNIWSCRHLSHLTISCRERRDMRELLPVVTHLGSQLQSLSVNGFSFREKFSFHALLSHCLNLQKLRIHFRSPVMHGPGTDPKLEALELDFSLSPHEFPWLHDFSLKHLDTMIPLASQNIVLLKESLQYLLKHSPSLVKLQLAGLPFSLDEVFEKILEPPGAALASLQQLTLAKTSVSLGTIYKLLSLDNELCFLELFLCSGIHWKEYAGLLHMVSTEGLKLDIKWI</sequence>
<dbReference type="InterPro" id="IPR006553">
    <property type="entry name" value="Leu-rich_rpt_Cys-con_subtyp"/>
</dbReference>
<name>A0A803T7N6_ANOCA</name>
<dbReference type="InParanoid" id="A0A803T7N6"/>
<dbReference type="GeneTree" id="ENSGT01030000235337"/>
<organism evidence="1 2">
    <name type="scientific">Anolis carolinensis</name>
    <name type="common">Green anole</name>
    <name type="synonym">American chameleon</name>
    <dbReference type="NCBI Taxonomy" id="28377"/>
    <lineage>
        <taxon>Eukaryota</taxon>
        <taxon>Metazoa</taxon>
        <taxon>Chordata</taxon>
        <taxon>Craniata</taxon>
        <taxon>Vertebrata</taxon>
        <taxon>Euteleostomi</taxon>
        <taxon>Lepidosauria</taxon>
        <taxon>Squamata</taxon>
        <taxon>Bifurcata</taxon>
        <taxon>Unidentata</taxon>
        <taxon>Episquamata</taxon>
        <taxon>Toxicofera</taxon>
        <taxon>Iguania</taxon>
        <taxon>Dactyloidae</taxon>
        <taxon>Anolis</taxon>
    </lineage>
</organism>
<dbReference type="Ensembl" id="ENSACAT00000035249.2">
    <property type="protein sequence ID" value="ENSACAP00000031226.1"/>
    <property type="gene ID" value="ENSACAG00000030869.2"/>
</dbReference>
<dbReference type="Bgee" id="ENSACAG00000030869">
    <property type="expression patterns" value="Expressed in ovary and 1 other cell type or tissue"/>
</dbReference>